<reference evidence="2" key="1">
    <citation type="submission" date="2017-01" db="EMBL/GenBank/DDBJ databases">
        <authorList>
            <person name="Wang Y."/>
            <person name="White M."/>
            <person name="Kvist S."/>
            <person name="Moncalvo J.-M."/>
        </authorList>
    </citation>
    <scope>NUCLEOTIDE SEQUENCE [LARGE SCALE GENOMIC DNA]</scope>
    <source>
        <strain evidence="2">ID-206-W2</strain>
    </source>
</reference>
<keyword evidence="2" id="KW-1185">Reference proteome</keyword>
<feature type="non-terminal residue" evidence="1">
    <location>
        <position position="90"/>
    </location>
</feature>
<name>A0A1R1YD00_9FUNG</name>
<dbReference type="Proteomes" id="UP000187429">
    <property type="component" value="Unassembled WGS sequence"/>
</dbReference>
<accession>A0A1R1YD00</accession>
<dbReference type="EMBL" id="LSSM01001763">
    <property type="protein sequence ID" value="OMJ24769.1"/>
    <property type="molecule type" value="Genomic_DNA"/>
</dbReference>
<organism evidence="1 2">
    <name type="scientific">Smittium culicis</name>
    <dbReference type="NCBI Taxonomy" id="133412"/>
    <lineage>
        <taxon>Eukaryota</taxon>
        <taxon>Fungi</taxon>
        <taxon>Fungi incertae sedis</taxon>
        <taxon>Zoopagomycota</taxon>
        <taxon>Kickxellomycotina</taxon>
        <taxon>Harpellomycetes</taxon>
        <taxon>Harpellales</taxon>
        <taxon>Legeriomycetaceae</taxon>
        <taxon>Smittium</taxon>
    </lineage>
</organism>
<dbReference type="OrthoDB" id="5588333at2759"/>
<proteinExistence type="predicted"/>
<protein>
    <submittedName>
        <fullName evidence="1">Uncharacterized protein</fullName>
    </submittedName>
</protein>
<sequence length="90" mass="10278">MAACNLSHPAYLKQCLNGSFGWKITANLYWLLSVTDFLRTSDIHRVDGERSRVEQELLYLVIVVPKEKRGGRPIEKPCQIKLHADIILCP</sequence>
<evidence type="ECO:0000313" key="1">
    <source>
        <dbReference type="EMBL" id="OMJ24769.1"/>
    </source>
</evidence>
<gene>
    <name evidence="1" type="ORF">AYI69_g4523</name>
</gene>
<evidence type="ECO:0000313" key="2">
    <source>
        <dbReference type="Proteomes" id="UP000187429"/>
    </source>
</evidence>
<dbReference type="AlphaFoldDB" id="A0A1R1YD00"/>
<comment type="caution">
    <text evidence="1">The sequence shown here is derived from an EMBL/GenBank/DDBJ whole genome shotgun (WGS) entry which is preliminary data.</text>
</comment>